<evidence type="ECO:0000256" key="7">
    <source>
        <dbReference type="ARBA" id="ARBA00023014"/>
    </source>
</evidence>
<dbReference type="PANTHER" id="PTHR11748">
    <property type="entry name" value="D-LACTATE DEHYDROGENASE"/>
    <property type="match status" value="1"/>
</dbReference>
<keyword evidence="6" id="KW-0408">Iron</keyword>
<dbReference type="Gene3D" id="3.30.70.2190">
    <property type="match status" value="1"/>
</dbReference>
<dbReference type="InterPro" id="IPR017900">
    <property type="entry name" value="4Fe4S_Fe_S_CS"/>
</dbReference>
<dbReference type="SUPFAM" id="SSF46548">
    <property type="entry name" value="alpha-helical ferredoxin"/>
    <property type="match status" value="1"/>
</dbReference>
<evidence type="ECO:0000256" key="3">
    <source>
        <dbReference type="ARBA" id="ARBA00022723"/>
    </source>
</evidence>
<comment type="cofactor">
    <cofactor evidence="1">
        <name>FAD</name>
        <dbReference type="ChEBI" id="CHEBI:57692"/>
    </cofactor>
</comment>
<dbReference type="InterPro" id="IPR009051">
    <property type="entry name" value="Helical_ferredxn"/>
</dbReference>
<dbReference type="Gene3D" id="3.30.43.10">
    <property type="entry name" value="Uridine Diphospho-n-acetylenolpyruvylglucosamine Reductase, domain 2"/>
    <property type="match status" value="1"/>
</dbReference>
<dbReference type="PROSITE" id="PS51387">
    <property type="entry name" value="FAD_PCMH"/>
    <property type="match status" value="1"/>
</dbReference>
<evidence type="ECO:0000259" key="10">
    <source>
        <dbReference type="PROSITE" id="PS51387"/>
    </source>
</evidence>
<dbReference type="Gene3D" id="3.30.465.10">
    <property type="match status" value="1"/>
</dbReference>
<dbReference type="Pfam" id="PF01565">
    <property type="entry name" value="FAD_binding_4"/>
    <property type="match status" value="1"/>
</dbReference>
<evidence type="ECO:0000256" key="1">
    <source>
        <dbReference type="ARBA" id="ARBA00001974"/>
    </source>
</evidence>
<evidence type="ECO:0000256" key="2">
    <source>
        <dbReference type="ARBA" id="ARBA00022630"/>
    </source>
</evidence>
<dbReference type="InterPro" id="IPR004113">
    <property type="entry name" value="FAD-bd_oxidored_4_C"/>
</dbReference>
<feature type="compositionally biased region" description="Gly residues" evidence="8">
    <location>
        <begin position="718"/>
        <end position="733"/>
    </location>
</feature>
<protein>
    <submittedName>
        <fullName evidence="11">FAD-binding oxidoreductase</fullName>
    </submittedName>
</protein>
<dbReference type="Pfam" id="PF02754">
    <property type="entry name" value="CCG"/>
    <property type="match status" value="1"/>
</dbReference>
<dbReference type="GO" id="GO:0046872">
    <property type="term" value="F:metal ion binding"/>
    <property type="evidence" value="ECO:0007669"/>
    <property type="project" value="UniProtKB-KW"/>
</dbReference>
<proteinExistence type="predicted"/>
<evidence type="ECO:0000256" key="6">
    <source>
        <dbReference type="ARBA" id="ARBA00023004"/>
    </source>
</evidence>
<organism evidence="11 12">
    <name type="scientific">Kocuria tytonicola</name>
    <dbReference type="NCBI Taxonomy" id="2055946"/>
    <lineage>
        <taxon>Bacteria</taxon>
        <taxon>Bacillati</taxon>
        <taxon>Actinomycetota</taxon>
        <taxon>Actinomycetes</taxon>
        <taxon>Micrococcales</taxon>
        <taxon>Micrococcaceae</taxon>
        <taxon>Kocuria</taxon>
    </lineage>
</organism>
<keyword evidence="7" id="KW-0411">Iron-sulfur</keyword>
<dbReference type="InterPro" id="IPR016169">
    <property type="entry name" value="FAD-bd_PCMH_sub2"/>
</dbReference>
<dbReference type="GO" id="GO:0051536">
    <property type="term" value="F:iron-sulfur cluster binding"/>
    <property type="evidence" value="ECO:0007669"/>
    <property type="project" value="UniProtKB-KW"/>
</dbReference>
<dbReference type="GO" id="GO:1903457">
    <property type="term" value="P:lactate catabolic process"/>
    <property type="evidence" value="ECO:0007669"/>
    <property type="project" value="TreeGrafter"/>
</dbReference>
<dbReference type="PANTHER" id="PTHR11748:SF119">
    <property type="entry name" value="D-2-HYDROXYGLUTARATE DEHYDROGENASE"/>
    <property type="match status" value="1"/>
</dbReference>
<dbReference type="InterPro" id="IPR016167">
    <property type="entry name" value="FAD-bd_PCMH_sub1"/>
</dbReference>
<dbReference type="GO" id="GO:0008720">
    <property type="term" value="F:D-lactate dehydrogenase (NAD+) activity"/>
    <property type="evidence" value="ECO:0007669"/>
    <property type="project" value="TreeGrafter"/>
</dbReference>
<dbReference type="SUPFAM" id="SSF56176">
    <property type="entry name" value="FAD-binding/transporter-associated domain-like"/>
    <property type="match status" value="1"/>
</dbReference>
<dbReference type="Pfam" id="PF13183">
    <property type="entry name" value="Fer4_8"/>
    <property type="match status" value="1"/>
</dbReference>
<dbReference type="Gene3D" id="3.30.70.2740">
    <property type="match status" value="1"/>
</dbReference>
<sequence length="1005" mass="107167">MTELRDDLTTRAAYVSDASIYRRLPAAVAEPRSVAEIRELLATARENGWPVTSRGAGTSVAGNAIGEGLVIDTSRRFHRILEIDPQARTARIEPGVVCDQLRDAAAEFGLTYGPDPSTHSRCTVGGMVANNACGSHSVAWGTSAENLVSVTVMLGDGRLVTLEAGATSEPALTSQLERLRNDHLAVLRTELGQFPRQVSGYGLHHLLGENGFDTAKAFAGTEGTCGIITELTVKLVARPAHTALAVLGFEDAIAAATAAPTLRVPGVTTIEGMGSDLLAALRTRPGQEHAGSELPRGGGWLYCEVAGDTPEQAYDAARALPALVQETVVDSVVVGDPAQARALWHIREAGAGIVTRLPDGGEAWPGWEDSAVPPARLGEYLRDLYALLDEMDLRGIPFGHFGEGCVHIRISFDFSTEAGVAQYREFIERAAELVHRYGGSVSGEHGDGRARSELLGTIYTPQALAAFARFKRIFDPENVFNPGVVVDPEPLDQGIRPGPGARTFELTPVHAFSHDNGSFGQAVNRCVGVGACRSDSGAMCPSFHATGDEVHSTRGRMRSLAEMLRGEHLTDGWKSKETYEALDLCLSCKACATECPVNVDMATYKAEFLHHHFRQGLRSFVGRDRRPMAHFTMGWMPWLMRIAARVPGSLRAVNALERIPAVEALTKRLGGIEPRRDMIRFNDTPFTAWFRARSRHAASGEVRGTASPGTGDDAAGAGPRGGGRAASSCGGGRTASSSGGARTRGAVGEDPAGRPSVVLWPDTFTTYSADGPGKAAVAVLEAMGYRVLMPMGPVCCGLTWHSTGQLDMTRKVLRQTLDVMAPLIEAGYPVIGLEPSCTVMLQHEITELLPEDPRAHAVRTLTRTLGEFAAEHLEAGGDWPFEPLETRSGPSSAVCQVHCHEKAQGDYSPELRVLAELGVDTSVVGGGCCGLAGNWGFEPGHYEISQTLGERTLFPAIRAAEPGAIVLADGFSCRTQIAQGTGADAVHLAEVMFAALRTERRTLSA</sequence>
<dbReference type="GO" id="GO:0071949">
    <property type="term" value="F:FAD binding"/>
    <property type="evidence" value="ECO:0007669"/>
    <property type="project" value="InterPro"/>
</dbReference>
<evidence type="ECO:0000256" key="8">
    <source>
        <dbReference type="SAM" id="MobiDB-lite"/>
    </source>
</evidence>
<dbReference type="InterPro" id="IPR016164">
    <property type="entry name" value="FAD-linked_Oxase-like_C"/>
</dbReference>
<dbReference type="SUPFAM" id="SSF55103">
    <property type="entry name" value="FAD-linked oxidases, C-terminal domain"/>
    <property type="match status" value="1"/>
</dbReference>
<comment type="caution">
    <text evidence="11">The sequence shown here is derived from an EMBL/GenBank/DDBJ whole genome shotgun (WGS) entry which is preliminary data.</text>
</comment>
<feature type="compositionally biased region" description="Low complexity" evidence="8">
    <location>
        <begin position="734"/>
        <end position="746"/>
    </location>
</feature>
<dbReference type="Gene3D" id="1.10.1060.10">
    <property type="entry name" value="Alpha-helical ferredoxin"/>
    <property type="match status" value="1"/>
</dbReference>
<reference evidence="11 12" key="1">
    <citation type="submission" date="2018-10" db="EMBL/GenBank/DDBJ databases">
        <title>Kocuria tytonicola, new bacteria from the preen glands of American barn owls (Tyto furcata).</title>
        <authorList>
            <person name="Braun M.S."/>
            <person name="Wang E."/>
            <person name="Zimmermann S."/>
            <person name="Boutin S."/>
            <person name="Wagner H."/>
            <person name="Wink M."/>
        </authorList>
    </citation>
    <scope>NUCLEOTIDE SEQUENCE [LARGE SCALE GENOMIC DNA]</scope>
    <source>
        <strain evidence="11 12">473</strain>
    </source>
</reference>
<feature type="domain" description="4Fe-4S ferredoxin-type" evidence="9">
    <location>
        <begin position="575"/>
        <end position="605"/>
    </location>
</feature>
<keyword evidence="2" id="KW-0285">Flavoprotein</keyword>
<keyword evidence="5" id="KW-0560">Oxidoreductase</keyword>
<evidence type="ECO:0000313" key="11">
    <source>
        <dbReference type="EMBL" id="RLY94168.1"/>
    </source>
</evidence>
<dbReference type="GO" id="GO:0004458">
    <property type="term" value="F:D-lactate dehydrogenase (cytochrome) activity"/>
    <property type="evidence" value="ECO:0007669"/>
    <property type="project" value="TreeGrafter"/>
</dbReference>
<dbReference type="PROSITE" id="PS51379">
    <property type="entry name" value="4FE4S_FER_2"/>
    <property type="match status" value="1"/>
</dbReference>
<evidence type="ECO:0000259" key="9">
    <source>
        <dbReference type="PROSITE" id="PS51379"/>
    </source>
</evidence>
<dbReference type="Pfam" id="PF02913">
    <property type="entry name" value="FAD-oxidase_C"/>
    <property type="match status" value="1"/>
</dbReference>
<dbReference type="AlphaFoldDB" id="A0A3L9L765"/>
<dbReference type="InterPro" id="IPR016166">
    <property type="entry name" value="FAD-bd_PCMH"/>
</dbReference>
<keyword evidence="3" id="KW-0479">Metal-binding</keyword>
<dbReference type="InterPro" id="IPR017896">
    <property type="entry name" value="4Fe4S_Fe-S-bd"/>
</dbReference>
<gene>
    <name evidence="11" type="ORF">EAE32_02810</name>
</gene>
<evidence type="ECO:0000256" key="5">
    <source>
        <dbReference type="ARBA" id="ARBA00023002"/>
    </source>
</evidence>
<feature type="compositionally biased region" description="Low complexity" evidence="8">
    <location>
        <begin position="704"/>
        <end position="717"/>
    </location>
</feature>
<dbReference type="EMBL" id="RDEX01000001">
    <property type="protein sequence ID" value="RLY94168.1"/>
    <property type="molecule type" value="Genomic_DNA"/>
</dbReference>
<dbReference type="InterPro" id="IPR036318">
    <property type="entry name" value="FAD-bd_PCMH-like_sf"/>
</dbReference>
<feature type="region of interest" description="Disordered" evidence="8">
    <location>
        <begin position="698"/>
        <end position="754"/>
    </location>
</feature>
<dbReference type="InterPro" id="IPR004017">
    <property type="entry name" value="Cys_rich_dom"/>
</dbReference>
<dbReference type="RefSeq" id="WP_121864116.1">
    <property type="nucleotide sequence ID" value="NZ_RDEX01000001.1"/>
</dbReference>
<accession>A0A3L9L765</accession>
<evidence type="ECO:0000313" key="12">
    <source>
        <dbReference type="Proteomes" id="UP000277871"/>
    </source>
</evidence>
<name>A0A3L9L765_9MICC</name>
<keyword evidence="12" id="KW-1185">Reference proteome</keyword>
<dbReference type="Proteomes" id="UP000277871">
    <property type="component" value="Unassembled WGS sequence"/>
</dbReference>
<evidence type="ECO:0000256" key="4">
    <source>
        <dbReference type="ARBA" id="ARBA00022827"/>
    </source>
</evidence>
<dbReference type="InterPro" id="IPR006094">
    <property type="entry name" value="Oxid_FAD_bind_N"/>
</dbReference>
<keyword evidence="4" id="KW-0274">FAD</keyword>
<feature type="domain" description="FAD-binding PCMH-type" evidence="10">
    <location>
        <begin position="21"/>
        <end position="238"/>
    </location>
</feature>
<dbReference type="PROSITE" id="PS00198">
    <property type="entry name" value="4FE4S_FER_1"/>
    <property type="match status" value="1"/>
</dbReference>